<dbReference type="GO" id="GO:0032259">
    <property type="term" value="P:methylation"/>
    <property type="evidence" value="ECO:0007669"/>
    <property type="project" value="UniProtKB-KW"/>
</dbReference>
<comment type="caution">
    <text evidence="5">The sequence shown here is derived from an EMBL/GenBank/DDBJ whole genome shotgun (WGS) entry which is preliminary data.</text>
</comment>
<dbReference type="Pfam" id="PF05724">
    <property type="entry name" value="TPMT"/>
    <property type="match status" value="1"/>
</dbReference>
<dbReference type="PANTHER" id="PTHR32183">
    <property type="match status" value="1"/>
</dbReference>
<protein>
    <submittedName>
        <fullName evidence="5">SAM-dependent methyltransferase</fullName>
    </submittedName>
</protein>
<reference evidence="6" key="1">
    <citation type="journal article" date="2019" name="Int. J. Syst. Evol. Microbiol.">
        <title>The Global Catalogue of Microorganisms (GCM) 10K type strain sequencing project: providing services to taxonomists for standard genome sequencing and annotation.</title>
        <authorList>
            <consortium name="The Broad Institute Genomics Platform"/>
            <consortium name="The Broad Institute Genome Sequencing Center for Infectious Disease"/>
            <person name="Wu L."/>
            <person name="Ma J."/>
        </authorList>
    </citation>
    <scope>NUCLEOTIDE SEQUENCE [LARGE SCALE GENOMIC DNA]</scope>
    <source>
        <strain evidence="6">CECT 7184</strain>
    </source>
</reference>
<accession>A0ABT8CNG9</accession>
<evidence type="ECO:0000256" key="2">
    <source>
        <dbReference type="ARBA" id="ARBA00022603"/>
    </source>
</evidence>
<dbReference type="Gene3D" id="3.40.50.150">
    <property type="entry name" value="Vaccinia Virus protein VP39"/>
    <property type="match status" value="1"/>
</dbReference>
<dbReference type="PROSITE" id="PS51585">
    <property type="entry name" value="SAM_MT_TPMT"/>
    <property type="match status" value="1"/>
</dbReference>
<dbReference type="InterPro" id="IPR029063">
    <property type="entry name" value="SAM-dependent_MTases_sf"/>
</dbReference>
<dbReference type="EMBL" id="JAUFQU010000001">
    <property type="protein sequence ID" value="MDN3706069.1"/>
    <property type="molecule type" value="Genomic_DNA"/>
</dbReference>
<keyword evidence="4" id="KW-0949">S-adenosyl-L-methionine</keyword>
<keyword evidence="1" id="KW-0597">Phosphoprotein</keyword>
<dbReference type="SUPFAM" id="SSF53335">
    <property type="entry name" value="S-adenosyl-L-methionine-dependent methyltransferases"/>
    <property type="match status" value="1"/>
</dbReference>
<organism evidence="5 6">
    <name type="scientific">Paenimyroides ceti</name>
    <dbReference type="NCBI Taxonomy" id="395087"/>
    <lineage>
        <taxon>Bacteria</taxon>
        <taxon>Pseudomonadati</taxon>
        <taxon>Bacteroidota</taxon>
        <taxon>Flavobacteriia</taxon>
        <taxon>Flavobacteriales</taxon>
        <taxon>Flavobacteriaceae</taxon>
        <taxon>Paenimyroides</taxon>
    </lineage>
</organism>
<name>A0ABT8CNG9_9FLAO</name>
<evidence type="ECO:0000313" key="6">
    <source>
        <dbReference type="Proteomes" id="UP001242368"/>
    </source>
</evidence>
<sequence>MKLNKEFWKEKYRLEDTPWDAGSATTPITTFIDGLEDKNLKILIPGAGNGHEFEYLYNKGFKNIYALDITEEPLVNIKRKLPELPEKYLILQDFFQLTGSFDLILEQTFFCALAPDLRPLYAKKINEILTQKGQLAGVLFDFPLTESGPPYGGDISEYIRLFEPFFKIKTLERCYNSIKPRKDKEIFIHFYKK</sequence>
<dbReference type="PANTHER" id="PTHR32183:SF6">
    <property type="entry name" value="CYSTEINE SULFINATE DESULFINASE_CYSTEINE DESULFURASE AND RELATED ENZYMES"/>
    <property type="match status" value="1"/>
</dbReference>
<gene>
    <name evidence="5" type="ORF">QW060_02900</name>
</gene>
<evidence type="ECO:0000256" key="1">
    <source>
        <dbReference type="ARBA" id="ARBA00022553"/>
    </source>
</evidence>
<evidence type="ECO:0000256" key="3">
    <source>
        <dbReference type="ARBA" id="ARBA00022679"/>
    </source>
</evidence>
<dbReference type="InterPro" id="IPR008854">
    <property type="entry name" value="TPMT"/>
</dbReference>
<dbReference type="CDD" id="cd02440">
    <property type="entry name" value="AdoMet_MTases"/>
    <property type="match status" value="1"/>
</dbReference>
<dbReference type="Proteomes" id="UP001242368">
    <property type="component" value="Unassembled WGS sequence"/>
</dbReference>
<proteinExistence type="predicted"/>
<evidence type="ECO:0000313" key="5">
    <source>
        <dbReference type="EMBL" id="MDN3706069.1"/>
    </source>
</evidence>
<dbReference type="GO" id="GO:0008168">
    <property type="term" value="F:methyltransferase activity"/>
    <property type="evidence" value="ECO:0007669"/>
    <property type="project" value="UniProtKB-KW"/>
</dbReference>
<keyword evidence="2 5" id="KW-0489">Methyltransferase</keyword>
<keyword evidence="3" id="KW-0808">Transferase</keyword>
<dbReference type="RefSeq" id="WP_290362206.1">
    <property type="nucleotide sequence ID" value="NZ_JAUFQU010000001.1"/>
</dbReference>
<evidence type="ECO:0000256" key="4">
    <source>
        <dbReference type="ARBA" id="ARBA00022691"/>
    </source>
</evidence>
<keyword evidence="6" id="KW-1185">Reference proteome</keyword>